<keyword evidence="2" id="KW-0288">FMN</keyword>
<keyword evidence="7" id="KW-1185">Reference proteome</keyword>
<feature type="domain" description="PAS" evidence="5">
    <location>
        <begin position="218"/>
        <end position="314"/>
    </location>
</feature>
<protein>
    <recommendedName>
        <fullName evidence="5">PAS domain-containing protein</fullName>
    </recommendedName>
</protein>
<evidence type="ECO:0000256" key="1">
    <source>
        <dbReference type="ARBA" id="ARBA00022630"/>
    </source>
</evidence>
<dbReference type="PANTHER" id="PTHR47429:SF9">
    <property type="entry name" value="PAS DOMAIN-CONTAINING PROTEIN"/>
    <property type="match status" value="1"/>
</dbReference>
<keyword evidence="1" id="KW-0285">Flavoprotein</keyword>
<dbReference type="GO" id="GO:0005634">
    <property type="term" value="C:nucleus"/>
    <property type="evidence" value="ECO:0007669"/>
    <property type="project" value="TreeGrafter"/>
</dbReference>
<name>A0AA40E4U9_9PEZI</name>
<feature type="compositionally biased region" description="Low complexity" evidence="4">
    <location>
        <begin position="1"/>
        <end position="15"/>
    </location>
</feature>
<evidence type="ECO:0000313" key="7">
    <source>
        <dbReference type="Proteomes" id="UP001172101"/>
    </source>
</evidence>
<feature type="region of interest" description="Disordered" evidence="4">
    <location>
        <begin position="1"/>
        <end position="22"/>
    </location>
</feature>
<dbReference type="Proteomes" id="UP001172101">
    <property type="component" value="Unassembled WGS sequence"/>
</dbReference>
<evidence type="ECO:0000256" key="2">
    <source>
        <dbReference type="ARBA" id="ARBA00022643"/>
    </source>
</evidence>
<keyword evidence="3" id="KW-0157">Chromophore</keyword>
<dbReference type="InterPro" id="IPR035965">
    <property type="entry name" value="PAS-like_dom_sf"/>
</dbReference>
<feature type="region of interest" description="Disordered" evidence="4">
    <location>
        <begin position="531"/>
        <end position="585"/>
    </location>
</feature>
<dbReference type="EMBL" id="JAUIRO010000002">
    <property type="protein sequence ID" value="KAK0728254.1"/>
    <property type="molecule type" value="Genomic_DNA"/>
</dbReference>
<dbReference type="InterPro" id="IPR000014">
    <property type="entry name" value="PAS"/>
</dbReference>
<evidence type="ECO:0000259" key="5">
    <source>
        <dbReference type="Pfam" id="PF13426"/>
    </source>
</evidence>
<dbReference type="SUPFAM" id="SSF55785">
    <property type="entry name" value="PYP-like sensor domain (PAS domain)"/>
    <property type="match status" value="1"/>
</dbReference>
<comment type="caution">
    <text evidence="6">The sequence shown here is derived from an EMBL/GenBank/DDBJ whole genome shotgun (WGS) entry which is preliminary data.</text>
</comment>
<organism evidence="6 7">
    <name type="scientific">Lasiosphaeria miniovina</name>
    <dbReference type="NCBI Taxonomy" id="1954250"/>
    <lineage>
        <taxon>Eukaryota</taxon>
        <taxon>Fungi</taxon>
        <taxon>Dikarya</taxon>
        <taxon>Ascomycota</taxon>
        <taxon>Pezizomycotina</taxon>
        <taxon>Sordariomycetes</taxon>
        <taxon>Sordariomycetidae</taxon>
        <taxon>Sordariales</taxon>
        <taxon>Lasiosphaeriaceae</taxon>
        <taxon>Lasiosphaeria</taxon>
    </lineage>
</organism>
<evidence type="ECO:0000256" key="4">
    <source>
        <dbReference type="SAM" id="MobiDB-lite"/>
    </source>
</evidence>
<proteinExistence type="predicted"/>
<accession>A0AA40E4U9</accession>
<reference evidence="6" key="1">
    <citation type="submission" date="2023-06" db="EMBL/GenBank/DDBJ databases">
        <title>Genome-scale phylogeny and comparative genomics of the fungal order Sordariales.</title>
        <authorList>
            <consortium name="Lawrence Berkeley National Laboratory"/>
            <person name="Hensen N."/>
            <person name="Bonometti L."/>
            <person name="Westerberg I."/>
            <person name="Brannstrom I.O."/>
            <person name="Guillou S."/>
            <person name="Cros-Aarteil S."/>
            <person name="Calhoun S."/>
            <person name="Haridas S."/>
            <person name="Kuo A."/>
            <person name="Mondo S."/>
            <person name="Pangilinan J."/>
            <person name="Riley R."/>
            <person name="LaButti K."/>
            <person name="Andreopoulos B."/>
            <person name="Lipzen A."/>
            <person name="Chen C."/>
            <person name="Yanf M."/>
            <person name="Daum C."/>
            <person name="Ng V."/>
            <person name="Clum A."/>
            <person name="Steindorff A."/>
            <person name="Ohm R."/>
            <person name="Martin F."/>
            <person name="Silar P."/>
            <person name="Natvig D."/>
            <person name="Lalanne C."/>
            <person name="Gautier V."/>
            <person name="Ament-velasquez S.L."/>
            <person name="Kruys A."/>
            <person name="Hutchinson M.I."/>
            <person name="Powell A.J."/>
            <person name="Barry K."/>
            <person name="Miller A.N."/>
            <person name="Grigoriev I.V."/>
            <person name="Debuchy R."/>
            <person name="Gladieux P."/>
            <person name="Thoren M.H."/>
            <person name="Johannesson H."/>
        </authorList>
    </citation>
    <scope>NUCLEOTIDE SEQUENCE</scope>
    <source>
        <strain evidence="6">SMH2392-1A</strain>
    </source>
</reference>
<evidence type="ECO:0000313" key="6">
    <source>
        <dbReference type="EMBL" id="KAK0728254.1"/>
    </source>
</evidence>
<dbReference type="Pfam" id="PF13426">
    <property type="entry name" value="PAS_9"/>
    <property type="match status" value="1"/>
</dbReference>
<dbReference type="GeneID" id="85326887"/>
<dbReference type="AlphaFoldDB" id="A0AA40E4U9"/>
<gene>
    <name evidence="6" type="ORF">B0T26DRAFT_738664</name>
</gene>
<evidence type="ECO:0000256" key="3">
    <source>
        <dbReference type="ARBA" id="ARBA00022991"/>
    </source>
</evidence>
<dbReference type="PANTHER" id="PTHR47429">
    <property type="entry name" value="PROTEIN TWIN LOV 1"/>
    <property type="match status" value="1"/>
</dbReference>
<dbReference type="RefSeq" id="XP_060301109.1">
    <property type="nucleotide sequence ID" value="XM_060443617.1"/>
</dbReference>
<dbReference type="Gene3D" id="3.30.450.20">
    <property type="entry name" value="PAS domain"/>
    <property type="match status" value="1"/>
</dbReference>
<sequence length="585" mass="65233">MAPSSSPTAATTLPTISRPSSIASTCQTNATSLAPLQVRGPDIKPLREEEVEPGSFDLINPAASDDSGRYCMEKRSEQLFSGRHLAFMLADQNLMIRFNDFVQTYRPASAPLLVYYFDILKALRAVEYSNTIASNLPSLGDHDFAKDKAPSTVNLLLQKKADLAFDALVREELPAFITHTWIRTATISIKKRITGSLPAHLREMSEGLAEVFCLTDPSREDNPIVFASEEFYRTTQYGTNYVVGRNCRFLQGPKTDRSSIQRLRRNLSVGKEHCETILNYRRDGSPFMNLLMCAPLVDSQGVMRYMLGAQIDVSGLVKDCVGLESLRRLVNSETTSNQVAEDFTGNENGVQTKNDAFREMSELFDVAEMETVRRHGGEMHRFREGIQHDGAISNWQKPRLVIQEETSNTPDPQAAIDLANGRLAGIYEHYLLVRPFPNLRILFTSPSLRVPGILQSPLFSRIGGSDHVRGELTRAFADGTVVTAKVRWINRFDGDGRTRWLHCTPLLGNDGTIGVWMVVIVDDEEDIRTRPKRRAPAVDADIRPKSNSTYLTRKPTLDDLMSLSDLAHSDTTPADPAGIQNPDQT</sequence>